<dbReference type="EMBL" id="VHSG01000038">
    <property type="protein sequence ID" value="TQV66924.1"/>
    <property type="molecule type" value="Genomic_DNA"/>
</dbReference>
<protein>
    <submittedName>
        <fullName evidence="3">Uncharacterized protein</fullName>
    </submittedName>
</protein>
<reference evidence="3 4" key="1">
    <citation type="submission" date="2019-06" db="EMBL/GenBank/DDBJ databases">
        <title>Whole genome sequence for Cellvibrionaceae sp. R142.</title>
        <authorList>
            <person name="Wang G."/>
        </authorList>
    </citation>
    <scope>NUCLEOTIDE SEQUENCE [LARGE SCALE GENOMIC DNA]</scope>
    <source>
        <strain evidence="3 4">R142</strain>
    </source>
</reference>
<keyword evidence="4" id="KW-1185">Reference proteome</keyword>
<feature type="compositionally biased region" description="Basic residues" evidence="2">
    <location>
        <begin position="315"/>
        <end position="325"/>
    </location>
</feature>
<dbReference type="OrthoDB" id="9816400at2"/>
<feature type="compositionally biased region" description="Basic and acidic residues" evidence="2">
    <location>
        <begin position="389"/>
        <end position="400"/>
    </location>
</feature>
<comment type="caution">
    <text evidence="3">The sequence shown here is derived from an EMBL/GenBank/DDBJ whole genome shotgun (WGS) entry which is preliminary data.</text>
</comment>
<feature type="region of interest" description="Disordered" evidence="2">
    <location>
        <begin position="315"/>
        <end position="446"/>
    </location>
</feature>
<organism evidence="3 4">
    <name type="scientific">Exilibacterium tricleocarpae</name>
    <dbReference type="NCBI Taxonomy" id="2591008"/>
    <lineage>
        <taxon>Bacteria</taxon>
        <taxon>Pseudomonadati</taxon>
        <taxon>Pseudomonadota</taxon>
        <taxon>Gammaproteobacteria</taxon>
        <taxon>Cellvibrionales</taxon>
        <taxon>Cellvibrionaceae</taxon>
        <taxon>Exilibacterium</taxon>
    </lineage>
</organism>
<evidence type="ECO:0000256" key="1">
    <source>
        <dbReference type="SAM" id="Coils"/>
    </source>
</evidence>
<feature type="coiled-coil region" evidence="1">
    <location>
        <begin position="99"/>
        <end position="134"/>
    </location>
</feature>
<name>A0A545SPP9_9GAMM</name>
<keyword evidence="1" id="KW-0175">Coiled coil</keyword>
<dbReference type="AlphaFoldDB" id="A0A545SPP9"/>
<gene>
    <name evidence="3" type="ORF">FKG94_26590</name>
</gene>
<evidence type="ECO:0000313" key="3">
    <source>
        <dbReference type="EMBL" id="TQV66924.1"/>
    </source>
</evidence>
<evidence type="ECO:0000313" key="4">
    <source>
        <dbReference type="Proteomes" id="UP000319732"/>
    </source>
</evidence>
<proteinExistence type="predicted"/>
<sequence length="468" mass="51718">MLPIVLKNRDGRAYQIVARGTPHLPAGSKLVFLENEQAKARQFLRSLPEQALTRLLGRAMPDRGVGHFPLINTLIVRLCTRQLIVYDVGGGTGVDNAAVQQLRRDIKLQLAQILQQERQEAAAIEAEYQQRNTLGKVAAYGEKFGVGLGESAWSMLTWAKDVYDVVSIQERLTRMARSAWAAYDDDPGQWVRQFGEEMIAREHREAVELLGFDPLKISPEMLAEAYEVANLIWEDEPTQQLLVDFVRDYAAAQHSLEWTQIAGGAAFEIILTAVLAAFTGGIGAVASLGSKARLLRPLSKLGNLFRDLAKLLKKARRPKRRKKPRQSSSKIEEFQSEGKVPEASEPPKGPEQNTATKGKVNSAGQPINEKGQFVSEAGGESAATARGRAAHEAFDAKVQAKSDQGWVSKPRIVDSDGRVHIPDALTPSGRPIEYKPNTPSGIKEGRRQLKRYERVTGKKGRLLTYDVN</sequence>
<dbReference type="Proteomes" id="UP000319732">
    <property type="component" value="Unassembled WGS sequence"/>
</dbReference>
<accession>A0A545SPP9</accession>
<feature type="compositionally biased region" description="Low complexity" evidence="2">
    <location>
        <begin position="375"/>
        <end position="387"/>
    </location>
</feature>
<feature type="compositionally biased region" description="Basic and acidic residues" evidence="2">
    <location>
        <begin position="411"/>
        <end position="421"/>
    </location>
</feature>
<evidence type="ECO:0000256" key="2">
    <source>
        <dbReference type="SAM" id="MobiDB-lite"/>
    </source>
</evidence>